<name>A0ABV9XP57_9ACTN</name>
<dbReference type="SUPFAM" id="SSF63829">
    <property type="entry name" value="Calcium-dependent phosphotriesterase"/>
    <property type="match status" value="1"/>
</dbReference>
<evidence type="ECO:0000256" key="4">
    <source>
        <dbReference type="ARBA" id="ARBA00023139"/>
    </source>
</evidence>
<dbReference type="SMART" id="SM00909">
    <property type="entry name" value="Germane"/>
    <property type="match status" value="1"/>
</dbReference>
<dbReference type="Proteomes" id="UP001595829">
    <property type="component" value="Unassembled WGS sequence"/>
</dbReference>
<gene>
    <name evidence="6" type="primary">lpqB</name>
    <name evidence="9" type="ORF">ACFPM3_32720</name>
</gene>
<dbReference type="Pfam" id="PF25976">
    <property type="entry name" value="LpqB_N"/>
    <property type="match status" value="1"/>
</dbReference>
<keyword evidence="5 6" id="KW-0449">Lipoprotein</keyword>
<dbReference type="InterPro" id="IPR059026">
    <property type="entry name" value="LpqB_N"/>
</dbReference>
<keyword evidence="10" id="KW-1185">Reference proteome</keyword>
<evidence type="ECO:0000313" key="9">
    <source>
        <dbReference type="EMBL" id="MFC5026912.1"/>
    </source>
</evidence>
<feature type="region of interest" description="Disordered" evidence="7">
    <location>
        <begin position="417"/>
        <end position="438"/>
    </location>
</feature>
<keyword evidence="2 6" id="KW-0732">Signal</keyword>
<protein>
    <recommendedName>
        <fullName evidence="6">Lipoprotein LpqB</fullName>
    </recommendedName>
</protein>
<feature type="domain" description="GerMN" evidence="8">
    <location>
        <begin position="232"/>
        <end position="328"/>
    </location>
</feature>
<dbReference type="Pfam" id="PF10647">
    <property type="entry name" value="Gmad1"/>
    <property type="match status" value="1"/>
</dbReference>
<dbReference type="RefSeq" id="WP_380841283.1">
    <property type="nucleotide sequence ID" value="NZ_BAABIT010000001.1"/>
</dbReference>
<evidence type="ECO:0000256" key="5">
    <source>
        <dbReference type="ARBA" id="ARBA00023288"/>
    </source>
</evidence>
<dbReference type="Pfam" id="PF10646">
    <property type="entry name" value="Germane"/>
    <property type="match status" value="1"/>
</dbReference>
<evidence type="ECO:0000256" key="6">
    <source>
        <dbReference type="HAMAP-Rule" id="MF_01373"/>
    </source>
</evidence>
<accession>A0ABV9XP57</accession>
<evidence type="ECO:0000256" key="1">
    <source>
        <dbReference type="ARBA" id="ARBA00022475"/>
    </source>
</evidence>
<feature type="region of interest" description="Disordered" evidence="7">
    <location>
        <begin position="33"/>
        <end position="62"/>
    </location>
</feature>
<keyword evidence="1 6" id="KW-1003">Cell membrane</keyword>
<dbReference type="InterPro" id="IPR018910">
    <property type="entry name" value="LpqB_C"/>
</dbReference>
<dbReference type="InterPro" id="IPR023959">
    <property type="entry name" value="LpqB"/>
</dbReference>
<dbReference type="EMBL" id="JBHSJD010000027">
    <property type="protein sequence ID" value="MFC5026912.1"/>
    <property type="molecule type" value="Genomic_DNA"/>
</dbReference>
<dbReference type="PROSITE" id="PS51257">
    <property type="entry name" value="PROKAR_LIPOPROTEIN"/>
    <property type="match status" value="1"/>
</dbReference>
<comment type="caution">
    <text evidence="9">The sequence shown here is derived from an EMBL/GenBank/DDBJ whole genome shotgun (WGS) entry which is preliminary data.</text>
</comment>
<evidence type="ECO:0000256" key="2">
    <source>
        <dbReference type="ARBA" id="ARBA00022729"/>
    </source>
</evidence>
<evidence type="ECO:0000256" key="3">
    <source>
        <dbReference type="ARBA" id="ARBA00023136"/>
    </source>
</evidence>
<keyword evidence="4 6" id="KW-0564">Palmitate</keyword>
<keyword evidence="3 6" id="KW-0472">Membrane</keyword>
<dbReference type="HAMAP" id="MF_01373">
    <property type="entry name" value="LpqB_lipoprot"/>
    <property type="match status" value="1"/>
</dbReference>
<evidence type="ECO:0000256" key="7">
    <source>
        <dbReference type="SAM" id="MobiDB-lite"/>
    </source>
</evidence>
<evidence type="ECO:0000313" key="10">
    <source>
        <dbReference type="Proteomes" id="UP001595829"/>
    </source>
</evidence>
<comment type="subcellular location">
    <subcellularLocation>
        <location evidence="6">Cell membrane</location>
        <topology evidence="6">Lipid-anchor</topology>
    </subcellularLocation>
</comment>
<sequence length="622" mass="67188">MGADPRRYGHGRTARGAAVLACAAVLAGCASMPDSGDVSPVKASKPGDSQVRVYPVPPRENAEPGEIVEGFLEAMTGDDPGFETARKYLTKQAARTWNPEERTTVLSAVPVPQQAETRRPGRGAQPAEDQSLVYPLSGQKVATVDNRHAYQPLDPVPYSESIRLVQQRGADGKSKEWRIDRLPQGLVISESDFQRNYRSVNKYYFAAGKSWVVADPVYIRKRQDPVTRMDALTQTVKALLEGPTNWLKPVVDSRFPTGTDLKKDVTSLSTDDQNTLKVPLNNKADGVGREQCRYMAAQILFTVGDLGSTRVQQVELQRSDGRELCVLGEDQKSDFMADRTTGIRENPYFVDSAGKLAQLQTGAKDVVEPRHVFGPFGDGAAKVEKVAVARDEQHAAAVSENGRSLRVASVVSDAELPEPLVTSKGPRPDDRLSAPSWDGRGDLWVADRDPADPKLLLLSGGSGEPRPVITPWLTDGVRIEGLRVSEDGVRIALLLKEDGRTTLQMGRVERQGTGDRQKVSVVDLQPVAPRMESVASVSWAGPSRLVVLGKPAGGVQQVRYIQTDGSTSAAVIPGLNQVKAVAAANDERASLVALADDAIVRLQGGTNWQPVVEKGTSPVYPG</sequence>
<evidence type="ECO:0000259" key="8">
    <source>
        <dbReference type="SMART" id="SM00909"/>
    </source>
</evidence>
<reference evidence="10" key="1">
    <citation type="journal article" date="2019" name="Int. J. Syst. Evol. Microbiol.">
        <title>The Global Catalogue of Microorganisms (GCM) 10K type strain sequencing project: providing services to taxonomists for standard genome sequencing and annotation.</title>
        <authorList>
            <consortium name="The Broad Institute Genomics Platform"/>
            <consortium name="The Broad Institute Genome Sequencing Center for Infectious Disease"/>
            <person name="Wu L."/>
            <person name="Ma J."/>
        </authorList>
    </citation>
    <scope>NUCLEOTIDE SEQUENCE [LARGE SCALE GENOMIC DNA]</scope>
    <source>
        <strain evidence="10">CGMCC 4.1648</strain>
    </source>
</reference>
<comment type="similarity">
    <text evidence="6">Belongs to the LpqB lipoprotein family.</text>
</comment>
<dbReference type="InterPro" id="IPR019606">
    <property type="entry name" value="GerMN"/>
</dbReference>
<organism evidence="9 10">
    <name type="scientific">Streptomyces coeruleoprunus</name>
    <dbReference type="NCBI Taxonomy" id="285563"/>
    <lineage>
        <taxon>Bacteria</taxon>
        <taxon>Bacillati</taxon>
        <taxon>Actinomycetota</taxon>
        <taxon>Actinomycetes</taxon>
        <taxon>Kitasatosporales</taxon>
        <taxon>Streptomycetaceae</taxon>
        <taxon>Streptomyces</taxon>
    </lineage>
</organism>
<proteinExistence type="inferred from homology"/>